<reference evidence="1 2" key="1">
    <citation type="submission" date="2016-10" db="EMBL/GenBank/DDBJ databases">
        <authorList>
            <person name="Varghese N."/>
        </authorList>
    </citation>
    <scope>NUCLEOTIDE SEQUENCE [LARGE SCALE GENOMIC DNA]</scope>
</reference>
<evidence type="ECO:0008006" key="3">
    <source>
        <dbReference type="Google" id="ProtNLM"/>
    </source>
</evidence>
<evidence type="ECO:0000313" key="1">
    <source>
        <dbReference type="EMBL" id="SMY22377.1"/>
    </source>
</evidence>
<sequence length="259" mass="29396">MINETRIPTDLSLREQTRQEAQHAYIKKALGFTIHPDIDTSLSAINESGLRALEISIIPQFETSDLTNPPIHLSEHIHPRELAKDNDLNKPSLLEIGQFDFITLNLLHTTLRSDKWDSITTRLIQLLKPGGWIQWVDWDPSTLRIAGVRPGTPDATALRALLRRYTDTLSGRQIGSTYRIEATFKQQGLVEIDSDMYPIAPEVEFTKNVVEGVVMELEEWGVLGREEAKKLKAEVGEEVEKGGVLIWWDLWCHIGRKPS</sequence>
<dbReference type="AlphaFoldDB" id="A0A1Y6LD17"/>
<evidence type="ECO:0000313" key="2">
    <source>
        <dbReference type="Proteomes" id="UP000215453"/>
    </source>
</evidence>
<organism evidence="1 2">
    <name type="scientific">Zymoseptoria tritici ST99CH_1A5</name>
    <dbReference type="NCBI Taxonomy" id="1276529"/>
    <lineage>
        <taxon>Eukaryota</taxon>
        <taxon>Fungi</taxon>
        <taxon>Dikarya</taxon>
        <taxon>Ascomycota</taxon>
        <taxon>Pezizomycotina</taxon>
        <taxon>Dothideomycetes</taxon>
        <taxon>Dothideomycetidae</taxon>
        <taxon>Mycosphaerellales</taxon>
        <taxon>Mycosphaerellaceae</taxon>
        <taxon>Zymoseptoria</taxon>
    </lineage>
</organism>
<accession>A0A1Y6LD17</accession>
<name>A0A1Y6LD17_ZYMTR</name>
<dbReference type="SUPFAM" id="SSF53335">
    <property type="entry name" value="S-adenosyl-L-methionine-dependent methyltransferases"/>
    <property type="match status" value="1"/>
</dbReference>
<proteinExistence type="predicted"/>
<dbReference type="Proteomes" id="UP000215453">
    <property type="component" value="Chromosome 3"/>
</dbReference>
<dbReference type="EMBL" id="LT882678">
    <property type="protein sequence ID" value="SMY22377.1"/>
    <property type="molecule type" value="Genomic_DNA"/>
</dbReference>
<dbReference type="Gene3D" id="3.40.50.150">
    <property type="entry name" value="Vaccinia Virus protein VP39"/>
    <property type="match status" value="1"/>
</dbReference>
<gene>
    <name evidence="1" type="ORF">ZT1A5_G3816</name>
</gene>
<protein>
    <recommendedName>
        <fullName evidence="3">Methyltransferase type 11 domain-containing protein</fullName>
    </recommendedName>
</protein>
<dbReference type="InterPro" id="IPR029063">
    <property type="entry name" value="SAM-dependent_MTases_sf"/>
</dbReference>